<dbReference type="RefSeq" id="WP_094267230.1">
    <property type="nucleotide sequence ID" value="NZ_JAQVFK010000002.1"/>
</dbReference>
<gene>
    <name evidence="3" type="ORF">CGK74_04180</name>
</gene>
<dbReference type="InterPro" id="IPR050423">
    <property type="entry name" value="UPF0337_stress_rsp"/>
</dbReference>
<evidence type="ECO:0000256" key="1">
    <source>
        <dbReference type="ARBA" id="ARBA00009129"/>
    </source>
</evidence>
<evidence type="ECO:0000313" key="3">
    <source>
        <dbReference type="EMBL" id="OYD55394.1"/>
    </source>
</evidence>
<feature type="domain" description="CsbD-like" evidence="2">
    <location>
        <begin position="4"/>
        <end position="56"/>
    </location>
</feature>
<dbReference type="EMBL" id="NOIH01000003">
    <property type="protein sequence ID" value="OYD55394.1"/>
    <property type="molecule type" value="Genomic_DNA"/>
</dbReference>
<dbReference type="InterPro" id="IPR036629">
    <property type="entry name" value="YjbJ_sf"/>
</dbReference>
<comment type="caution">
    <text evidence="3">The sequence shown here is derived from an EMBL/GenBank/DDBJ whole genome shotgun (WGS) entry which is preliminary data.</text>
</comment>
<name>A0A235F284_9RHOO</name>
<dbReference type="SUPFAM" id="SSF69047">
    <property type="entry name" value="Hypothetical protein YjbJ"/>
    <property type="match status" value="1"/>
</dbReference>
<dbReference type="OrthoDB" id="9796058at2"/>
<accession>A0A235F284</accession>
<dbReference type="AlphaFoldDB" id="A0A235F284"/>
<sequence length="65" mass="7678">MNKDIIEGNWKQLKGKVQQQWGKLTDDDFDVIAGRRTELAGRVQERYGVTRDEAEKQVKEWESRL</sequence>
<dbReference type="PIRSF" id="PIRSF039008">
    <property type="entry name" value="YjbJ"/>
    <property type="match status" value="1"/>
</dbReference>
<dbReference type="PANTHER" id="PTHR34977:SF1">
    <property type="entry name" value="UPF0337 PROTEIN YJBJ"/>
    <property type="match status" value="1"/>
</dbReference>
<dbReference type="InterPro" id="IPR026042">
    <property type="entry name" value="YjbJ"/>
</dbReference>
<dbReference type="InterPro" id="IPR008462">
    <property type="entry name" value="CsbD"/>
</dbReference>
<keyword evidence="4" id="KW-1185">Reference proteome</keyword>
<evidence type="ECO:0000259" key="2">
    <source>
        <dbReference type="Pfam" id="PF05532"/>
    </source>
</evidence>
<comment type="similarity">
    <text evidence="1">Belongs to the UPF0337 (CsbD) family.</text>
</comment>
<proteinExistence type="inferred from homology"/>
<dbReference type="Pfam" id="PF05532">
    <property type="entry name" value="CsbD"/>
    <property type="match status" value="1"/>
</dbReference>
<dbReference type="PANTHER" id="PTHR34977">
    <property type="entry name" value="UPF0337 PROTEIN YJBJ"/>
    <property type="match status" value="1"/>
</dbReference>
<evidence type="ECO:0000313" key="4">
    <source>
        <dbReference type="Proteomes" id="UP000215181"/>
    </source>
</evidence>
<organism evidence="3 4">
    <name type="scientific">Thauera propionica</name>
    <dbReference type="NCBI Taxonomy" id="2019431"/>
    <lineage>
        <taxon>Bacteria</taxon>
        <taxon>Pseudomonadati</taxon>
        <taxon>Pseudomonadota</taxon>
        <taxon>Betaproteobacteria</taxon>
        <taxon>Rhodocyclales</taxon>
        <taxon>Zoogloeaceae</taxon>
        <taxon>Thauera</taxon>
    </lineage>
</organism>
<reference evidence="3 4" key="1">
    <citation type="submission" date="2017-07" db="EMBL/GenBank/DDBJ databases">
        <title>Thauera sp. KNDSS-Mac4 genome sequence and assembly.</title>
        <authorList>
            <person name="Mayilraj S."/>
        </authorList>
    </citation>
    <scope>NUCLEOTIDE SEQUENCE [LARGE SCALE GENOMIC DNA]</scope>
    <source>
        <strain evidence="3 4">KNDSS-Mac4</strain>
    </source>
</reference>
<dbReference type="Gene3D" id="1.10.1470.10">
    <property type="entry name" value="YjbJ"/>
    <property type="match status" value="1"/>
</dbReference>
<protein>
    <recommendedName>
        <fullName evidence="2">CsbD-like domain-containing protein</fullName>
    </recommendedName>
</protein>
<dbReference type="Proteomes" id="UP000215181">
    <property type="component" value="Unassembled WGS sequence"/>
</dbReference>